<dbReference type="EMBL" id="ML994627">
    <property type="protein sequence ID" value="KAF2187263.1"/>
    <property type="molecule type" value="Genomic_DNA"/>
</dbReference>
<reference evidence="2" key="1">
    <citation type="journal article" date="2020" name="Stud. Mycol.">
        <title>101 Dothideomycetes genomes: a test case for predicting lifestyles and emergence of pathogens.</title>
        <authorList>
            <person name="Haridas S."/>
            <person name="Albert R."/>
            <person name="Binder M."/>
            <person name="Bloem J."/>
            <person name="Labutti K."/>
            <person name="Salamov A."/>
            <person name="Andreopoulos B."/>
            <person name="Baker S."/>
            <person name="Barry K."/>
            <person name="Bills G."/>
            <person name="Bluhm B."/>
            <person name="Cannon C."/>
            <person name="Castanera R."/>
            <person name="Culley D."/>
            <person name="Daum C."/>
            <person name="Ezra D."/>
            <person name="Gonzalez J."/>
            <person name="Henrissat B."/>
            <person name="Kuo A."/>
            <person name="Liang C."/>
            <person name="Lipzen A."/>
            <person name="Lutzoni F."/>
            <person name="Magnuson J."/>
            <person name="Mondo S."/>
            <person name="Nolan M."/>
            <person name="Ohm R."/>
            <person name="Pangilinan J."/>
            <person name="Park H.-J."/>
            <person name="Ramirez L."/>
            <person name="Alfaro M."/>
            <person name="Sun H."/>
            <person name="Tritt A."/>
            <person name="Yoshinaga Y."/>
            <person name="Zwiers L.-H."/>
            <person name="Turgeon B."/>
            <person name="Goodwin S."/>
            <person name="Spatafora J."/>
            <person name="Crous P."/>
            <person name="Grigoriev I."/>
        </authorList>
    </citation>
    <scope>NUCLEOTIDE SEQUENCE</scope>
    <source>
        <strain evidence="2">CBS 207.26</strain>
    </source>
</reference>
<protein>
    <recommendedName>
        <fullName evidence="4">DUF4219 domain-containing protein</fullName>
    </recommendedName>
</protein>
<proteinExistence type="predicted"/>
<keyword evidence="3" id="KW-1185">Reference proteome</keyword>
<sequence>MPPSSLERSEPFLTSSADWELWIIVVKRIATNGDVWDYIDPSKSDTKIKKLDPPTEPHPDAFGSPDSNEATIPNERQIAWATANRNYSRKEKKYQRQKDTFKEIDKYISTHIVKENLLLLEDCKTTHKELVKLKEMFCPTNADREL</sequence>
<feature type="compositionally biased region" description="Basic and acidic residues" evidence="1">
    <location>
        <begin position="40"/>
        <end position="59"/>
    </location>
</feature>
<name>A0A6A6E7Z9_9PEZI</name>
<accession>A0A6A6E7Z9</accession>
<evidence type="ECO:0000313" key="3">
    <source>
        <dbReference type="Proteomes" id="UP000800200"/>
    </source>
</evidence>
<dbReference type="AlphaFoldDB" id="A0A6A6E7Z9"/>
<evidence type="ECO:0000313" key="2">
    <source>
        <dbReference type="EMBL" id="KAF2187263.1"/>
    </source>
</evidence>
<dbReference type="Proteomes" id="UP000800200">
    <property type="component" value="Unassembled WGS sequence"/>
</dbReference>
<feature type="region of interest" description="Disordered" evidence="1">
    <location>
        <begin position="40"/>
        <end position="72"/>
    </location>
</feature>
<evidence type="ECO:0008006" key="4">
    <source>
        <dbReference type="Google" id="ProtNLM"/>
    </source>
</evidence>
<evidence type="ECO:0000256" key="1">
    <source>
        <dbReference type="SAM" id="MobiDB-lite"/>
    </source>
</evidence>
<organism evidence="2 3">
    <name type="scientific">Zopfia rhizophila CBS 207.26</name>
    <dbReference type="NCBI Taxonomy" id="1314779"/>
    <lineage>
        <taxon>Eukaryota</taxon>
        <taxon>Fungi</taxon>
        <taxon>Dikarya</taxon>
        <taxon>Ascomycota</taxon>
        <taxon>Pezizomycotina</taxon>
        <taxon>Dothideomycetes</taxon>
        <taxon>Dothideomycetes incertae sedis</taxon>
        <taxon>Zopfiaceae</taxon>
        <taxon>Zopfia</taxon>
    </lineage>
</organism>
<gene>
    <name evidence="2" type="ORF">K469DRAFT_771629</name>
</gene>
<dbReference type="OrthoDB" id="5051687at2759"/>